<accession>A0A9W9HWH6</accession>
<dbReference type="PANTHER" id="PTHR11552:SF147">
    <property type="entry name" value="CHOLINE DEHYDROGENASE, MITOCHONDRIAL"/>
    <property type="match status" value="1"/>
</dbReference>
<dbReference type="InterPro" id="IPR036188">
    <property type="entry name" value="FAD/NAD-bd_sf"/>
</dbReference>
<evidence type="ECO:0000256" key="2">
    <source>
        <dbReference type="ARBA" id="ARBA00010790"/>
    </source>
</evidence>
<dbReference type="PANTHER" id="PTHR11552">
    <property type="entry name" value="GLUCOSE-METHANOL-CHOLINE GMC OXIDOREDUCTASE"/>
    <property type="match status" value="1"/>
</dbReference>
<dbReference type="Pfam" id="PF05199">
    <property type="entry name" value="GMC_oxred_C"/>
    <property type="match status" value="1"/>
</dbReference>
<organism evidence="5 6">
    <name type="scientific">Penicillium canariense</name>
    <dbReference type="NCBI Taxonomy" id="189055"/>
    <lineage>
        <taxon>Eukaryota</taxon>
        <taxon>Fungi</taxon>
        <taxon>Dikarya</taxon>
        <taxon>Ascomycota</taxon>
        <taxon>Pezizomycotina</taxon>
        <taxon>Eurotiomycetes</taxon>
        <taxon>Eurotiomycetidae</taxon>
        <taxon>Eurotiales</taxon>
        <taxon>Aspergillaceae</taxon>
        <taxon>Penicillium</taxon>
    </lineage>
</organism>
<keyword evidence="3" id="KW-0964">Secreted</keyword>
<dbReference type="GO" id="GO:0050660">
    <property type="term" value="F:flavin adenine dinucleotide binding"/>
    <property type="evidence" value="ECO:0007669"/>
    <property type="project" value="InterPro"/>
</dbReference>
<dbReference type="InterPro" id="IPR007867">
    <property type="entry name" value="GMC_OxRtase_C"/>
</dbReference>
<dbReference type="InterPro" id="IPR012132">
    <property type="entry name" value="GMC_OxRdtase"/>
</dbReference>
<evidence type="ECO:0000259" key="4">
    <source>
        <dbReference type="Pfam" id="PF05199"/>
    </source>
</evidence>
<reference evidence="5" key="2">
    <citation type="journal article" date="2023" name="IMA Fungus">
        <title>Comparative genomic study of the Penicillium genus elucidates a diverse pangenome and 15 lateral gene transfer events.</title>
        <authorList>
            <person name="Petersen C."/>
            <person name="Sorensen T."/>
            <person name="Nielsen M.R."/>
            <person name="Sondergaard T.E."/>
            <person name="Sorensen J.L."/>
            <person name="Fitzpatrick D.A."/>
            <person name="Frisvad J.C."/>
            <person name="Nielsen K.L."/>
        </authorList>
    </citation>
    <scope>NUCLEOTIDE SEQUENCE</scope>
    <source>
        <strain evidence="5">IBT 26290</strain>
    </source>
</reference>
<dbReference type="GO" id="GO:0016614">
    <property type="term" value="F:oxidoreductase activity, acting on CH-OH group of donors"/>
    <property type="evidence" value="ECO:0007669"/>
    <property type="project" value="InterPro"/>
</dbReference>
<sequence>MGSYITVMVDLVRPVSDPGEVTLNSADALQQANINLNYFNNDLDIIAIQEGIRYSYDVLKHGDGFKDIILDEYPWEMPLDDDELMKRTVLDRSQTSFHPCGTARLSKTIDQGVVDPALKVHGIQNLRVADASVIPVISDCRTQNSVYMCAEKGADAIKLDHRDIYAH</sequence>
<dbReference type="EMBL" id="JAPQKN010000006">
    <property type="protein sequence ID" value="KAJ5157470.1"/>
    <property type="molecule type" value="Genomic_DNA"/>
</dbReference>
<comment type="similarity">
    <text evidence="2">Belongs to the GMC oxidoreductase family.</text>
</comment>
<feature type="domain" description="Glucose-methanol-choline oxidoreductase C-terminal" evidence="4">
    <location>
        <begin position="14"/>
        <end position="150"/>
    </location>
</feature>
<dbReference type="AlphaFoldDB" id="A0A9W9HWH6"/>
<proteinExistence type="inferred from homology"/>
<name>A0A9W9HWH6_9EURO</name>
<evidence type="ECO:0000256" key="3">
    <source>
        <dbReference type="ARBA" id="ARBA00022512"/>
    </source>
</evidence>
<comment type="subcellular location">
    <subcellularLocation>
        <location evidence="1">Secreted</location>
        <location evidence="1">Cell wall</location>
    </subcellularLocation>
</comment>
<gene>
    <name evidence="5" type="ORF">N7482_008570</name>
</gene>
<keyword evidence="6" id="KW-1185">Reference proteome</keyword>
<reference evidence="5" key="1">
    <citation type="submission" date="2022-11" db="EMBL/GenBank/DDBJ databases">
        <authorList>
            <person name="Petersen C."/>
        </authorList>
    </citation>
    <scope>NUCLEOTIDE SEQUENCE</scope>
    <source>
        <strain evidence="5">IBT 26290</strain>
    </source>
</reference>
<keyword evidence="3" id="KW-0134">Cell wall</keyword>
<dbReference type="RefSeq" id="XP_056540459.1">
    <property type="nucleotide sequence ID" value="XM_056690694.1"/>
</dbReference>
<evidence type="ECO:0000256" key="1">
    <source>
        <dbReference type="ARBA" id="ARBA00004191"/>
    </source>
</evidence>
<dbReference type="Proteomes" id="UP001149163">
    <property type="component" value="Unassembled WGS sequence"/>
</dbReference>
<protein>
    <recommendedName>
        <fullName evidence="4">Glucose-methanol-choline oxidoreductase C-terminal domain-containing protein</fullName>
    </recommendedName>
</protein>
<dbReference type="OrthoDB" id="269227at2759"/>
<dbReference type="SUPFAM" id="SSF54373">
    <property type="entry name" value="FAD-linked reductases, C-terminal domain"/>
    <property type="match status" value="1"/>
</dbReference>
<evidence type="ECO:0000313" key="6">
    <source>
        <dbReference type="Proteomes" id="UP001149163"/>
    </source>
</evidence>
<dbReference type="SUPFAM" id="SSF51905">
    <property type="entry name" value="FAD/NAD(P)-binding domain"/>
    <property type="match status" value="1"/>
</dbReference>
<dbReference type="Gene3D" id="3.30.560.10">
    <property type="entry name" value="Glucose Oxidase, domain 3"/>
    <property type="match status" value="1"/>
</dbReference>
<comment type="caution">
    <text evidence="5">The sequence shown here is derived from an EMBL/GenBank/DDBJ whole genome shotgun (WGS) entry which is preliminary data.</text>
</comment>
<evidence type="ECO:0000313" key="5">
    <source>
        <dbReference type="EMBL" id="KAJ5157470.1"/>
    </source>
</evidence>
<dbReference type="GeneID" id="81429870"/>